<gene>
    <name evidence="2" type="ORF">GCM10007036_01810</name>
</gene>
<dbReference type="CDD" id="cd06850">
    <property type="entry name" value="biotinyl_domain"/>
    <property type="match status" value="1"/>
</dbReference>
<reference evidence="2" key="1">
    <citation type="journal article" date="2014" name="Int. J. Syst. Evol. Microbiol.">
        <title>Complete genome sequence of Corynebacterium casei LMG S-19264T (=DSM 44701T), isolated from a smear-ripened cheese.</title>
        <authorList>
            <consortium name="US DOE Joint Genome Institute (JGI-PGF)"/>
            <person name="Walter F."/>
            <person name="Albersmeier A."/>
            <person name="Kalinowski J."/>
            <person name="Ruckert C."/>
        </authorList>
    </citation>
    <scope>NUCLEOTIDE SEQUENCE</scope>
    <source>
        <strain evidence="2">CGMCC 1.12214</strain>
    </source>
</reference>
<proteinExistence type="predicted"/>
<comment type="caution">
    <text evidence="2">The sequence shown here is derived from an EMBL/GenBank/DDBJ whole genome shotgun (WGS) entry which is preliminary data.</text>
</comment>
<dbReference type="InterPro" id="IPR011053">
    <property type="entry name" value="Single_hybrid_motif"/>
</dbReference>
<dbReference type="Proteomes" id="UP000603912">
    <property type="component" value="Unassembled WGS sequence"/>
</dbReference>
<accession>A0A917I2X3</accession>
<dbReference type="EMBL" id="BMES01000001">
    <property type="protein sequence ID" value="GGH07124.1"/>
    <property type="molecule type" value="Genomic_DNA"/>
</dbReference>
<evidence type="ECO:0000313" key="3">
    <source>
        <dbReference type="Proteomes" id="UP000603912"/>
    </source>
</evidence>
<reference evidence="2" key="2">
    <citation type="submission" date="2020-09" db="EMBL/GenBank/DDBJ databases">
        <authorList>
            <person name="Sun Q."/>
            <person name="Zhou Y."/>
        </authorList>
    </citation>
    <scope>NUCLEOTIDE SEQUENCE</scope>
    <source>
        <strain evidence="2">CGMCC 1.12214</strain>
    </source>
</reference>
<dbReference type="RefSeq" id="WP_188515859.1">
    <property type="nucleotide sequence ID" value="NZ_BMES01000001.1"/>
</dbReference>
<evidence type="ECO:0000259" key="1">
    <source>
        <dbReference type="Pfam" id="PF00364"/>
    </source>
</evidence>
<evidence type="ECO:0000313" key="2">
    <source>
        <dbReference type="EMBL" id="GGH07124.1"/>
    </source>
</evidence>
<dbReference type="Pfam" id="PF00364">
    <property type="entry name" value="Biotin_lipoyl"/>
    <property type="match status" value="1"/>
</dbReference>
<name>A0A917I2X3_9HYPH</name>
<sequence length="139" mass="14213">MSSIFDRVPDLAAWVAAADIDVLVLKGPDGSLRLERAPNGSVVVADRPAHDGPQAASGGAATKVRATLAGSFLTRHPVRADRLVEMGDRVAAGQAIGLVQVGDLLAPVCAPHDGVVEAVIAEGGALVGYGDPLFWLARS</sequence>
<dbReference type="SUPFAM" id="SSF51230">
    <property type="entry name" value="Single hybrid motif"/>
    <property type="match status" value="1"/>
</dbReference>
<keyword evidence="3" id="KW-1185">Reference proteome</keyword>
<dbReference type="Gene3D" id="2.40.50.100">
    <property type="match status" value="1"/>
</dbReference>
<dbReference type="InterPro" id="IPR000089">
    <property type="entry name" value="Biotin_lipoyl"/>
</dbReference>
<dbReference type="AlphaFoldDB" id="A0A917I2X3"/>
<organism evidence="2 3">
    <name type="scientific">Alsobacter metallidurans</name>
    <dbReference type="NCBI Taxonomy" id="340221"/>
    <lineage>
        <taxon>Bacteria</taxon>
        <taxon>Pseudomonadati</taxon>
        <taxon>Pseudomonadota</taxon>
        <taxon>Alphaproteobacteria</taxon>
        <taxon>Hyphomicrobiales</taxon>
        <taxon>Alsobacteraceae</taxon>
        <taxon>Alsobacter</taxon>
    </lineage>
</organism>
<feature type="domain" description="Lipoyl-binding" evidence="1">
    <location>
        <begin position="68"/>
        <end position="134"/>
    </location>
</feature>
<protein>
    <submittedName>
        <fullName evidence="2">Biotin attachment protein</fullName>
    </submittedName>
</protein>